<keyword evidence="2" id="KW-0472">Membrane</keyword>
<evidence type="ECO:0000256" key="2">
    <source>
        <dbReference type="SAM" id="Phobius"/>
    </source>
</evidence>
<organism evidence="4 5">
    <name type="scientific">Thermoactinomyces intermedius</name>
    <dbReference type="NCBI Taxonomy" id="2024"/>
    <lineage>
        <taxon>Bacteria</taxon>
        <taxon>Bacillati</taxon>
        <taxon>Bacillota</taxon>
        <taxon>Bacilli</taxon>
        <taxon>Bacillales</taxon>
        <taxon>Thermoactinomycetaceae</taxon>
        <taxon>Thermoactinomyces</taxon>
    </lineage>
</organism>
<dbReference type="AlphaFoldDB" id="A0A8I1AAU2"/>
<evidence type="ECO:0000256" key="1">
    <source>
        <dbReference type="ARBA" id="ARBA00005662"/>
    </source>
</evidence>
<dbReference type="Pfam" id="PF09587">
    <property type="entry name" value="PGA_cap"/>
    <property type="match status" value="1"/>
</dbReference>
<accession>A0A8I1AAU2</accession>
<keyword evidence="2" id="KW-1133">Transmembrane helix</keyword>
<dbReference type="RefSeq" id="WP_181732642.1">
    <property type="nucleotide sequence ID" value="NZ_JACETT010000002.1"/>
</dbReference>
<dbReference type="PANTHER" id="PTHR33393">
    <property type="entry name" value="POLYGLUTAMINE SYNTHESIS ACCESSORY PROTEIN RV0574C-RELATED"/>
    <property type="match status" value="1"/>
</dbReference>
<feature type="domain" description="Capsule synthesis protein CapA" evidence="3">
    <location>
        <begin position="57"/>
        <end position="297"/>
    </location>
</feature>
<dbReference type="CDD" id="cd07381">
    <property type="entry name" value="MPP_CapA"/>
    <property type="match status" value="1"/>
</dbReference>
<keyword evidence="5" id="KW-1185">Reference proteome</keyword>
<dbReference type="InterPro" id="IPR019079">
    <property type="entry name" value="Capsule_synth_CapA"/>
</dbReference>
<evidence type="ECO:0000313" key="4">
    <source>
        <dbReference type="EMBL" id="MBH8595866.1"/>
    </source>
</evidence>
<dbReference type="InterPro" id="IPR052169">
    <property type="entry name" value="CW_Biosynth-Accessory"/>
</dbReference>
<dbReference type="PANTHER" id="PTHR33393:SF13">
    <property type="entry name" value="PGA BIOSYNTHESIS PROTEIN CAPA"/>
    <property type="match status" value="1"/>
</dbReference>
<sequence length="390" mass="45012">MLTYRQRFQRYLKREKKKAVFHSYIALFLIIVLMTGWTVLDRVKAVSVREDPDSRLTVTLVGDMMFGRHIEDVIVKNYGYEYLFHYVRPYFQYSDYVTGNFENPIVNRRGYPKADKFIHLSTKPEAAKALKKVGFSTVNLANNHMKDYGKQGLLDTLKAFRDAGVETVGAGSHLDEAVEVVYQTVNGIKIATLGFSDVMPVDFRATHQRSGIAPADPDVWFPQVAKAKQNADLVIVHMHWGLEYDSRNHPRQRDLGHALIDAGADLVVGHHPHVLEPVEVYKNGVIFYSLGNFVFDQGWTRTRESVLVQYKVLNNDTARLEIYPLMIREGQPRPLLGWSQVYRRERVFMQMTQERIYSNLWNRTWKRENNILVRTVPLPPGLKGGKKVEQ</sequence>
<protein>
    <submittedName>
        <fullName evidence="4">CapA family protein</fullName>
    </submittedName>
</protein>
<reference evidence="4 5" key="1">
    <citation type="submission" date="2020-12" db="EMBL/GenBank/DDBJ databases">
        <title>WGS of Thermoactinomyces spp.</title>
        <authorList>
            <person name="Cheng K."/>
        </authorList>
    </citation>
    <scope>NUCLEOTIDE SEQUENCE [LARGE SCALE GENOMIC DNA]</scope>
    <source>
        <strain evidence="5">CICC 10671\DSM 43846</strain>
    </source>
</reference>
<evidence type="ECO:0000259" key="3">
    <source>
        <dbReference type="SMART" id="SM00854"/>
    </source>
</evidence>
<name>A0A8I1AAU2_THEIN</name>
<comment type="similarity">
    <text evidence="1">Belongs to the CapA family.</text>
</comment>
<dbReference type="EMBL" id="JAECVW010000007">
    <property type="protein sequence ID" value="MBH8595866.1"/>
    <property type="molecule type" value="Genomic_DNA"/>
</dbReference>
<dbReference type="InterPro" id="IPR029052">
    <property type="entry name" value="Metallo-depent_PP-like"/>
</dbReference>
<proteinExistence type="inferred from homology"/>
<dbReference type="SUPFAM" id="SSF56300">
    <property type="entry name" value="Metallo-dependent phosphatases"/>
    <property type="match status" value="1"/>
</dbReference>
<feature type="transmembrane region" description="Helical" evidence="2">
    <location>
        <begin position="21"/>
        <end position="40"/>
    </location>
</feature>
<gene>
    <name evidence="4" type="ORF">I8U20_11035</name>
</gene>
<dbReference type="SMART" id="SM00854">
    <property type="entry name" value="PGA_cap"/>
    <property type="match status" value="1"/>
</dbReference>
<evidence type="ECO:0000313" key="5">
    <source>
        <dbReference type="Proteomes" id="UP000633619"/>
    </source>
</evidence>
<dbReference type="Proteomes" id="UP000633619">
    <property type="component" value="Unassembled WGS sequence"/>
</dbReference>
<keyword evidence="2" id="KW-0812">Transmembrane</keyword>
<dbReference type="Gene3D" id="3.60.21.10">
    <property type="match status" value="1"/>
</dbReference>
<comment type="caution">
    <text evidence="4">The sequence shown here is derived from an EMBL/GenBank/DDBJ whole genome shotgun (WGS) entry which is preliminary data.</text>
</comment>